<dbReference type="GO" id="GO:0016020">
    <property type="term" value="C:membrane"/>
    <property type="evidence" value="ECO:0007669"/>
    <property type="project" value="UniProtKB-SubCell"/>
</dbReference>
<dbReference type="FunFam" id="1.20.1250.20:FF:000023">
    <property type="entry name" value="Solute carrier family 22 member 6"/>
    <property type="match status" value="1"/>
</dbReference>
<reference evidence="8" key="1">
    <citation type="submission" date="2025-08" db="UniProtKB">
        <authorList>
            <consortium name="RefSeq"/>
        </authorList>
    </citation>
    <scope>IDENTIFICATION</scope>
    <source>
        <tissue evidence="8">Liver</tissue>
    </source>
</reference>
<evidence type="ECO:0000313" key="7">
    <source>
        <dbReference type="Proteomes" id="UP000886700"/>
    </source>
</evidence>
<feature type="transmembrane region" description="Helical" evidence="5">
    <location>
        <begin position="498"/>
        <end position="515"/>
    </location>
</feature>
<feature type="transmembrane region" description="Helical" evidence="5">
    <location>
        <begin position="432"/>
        <end position="454"/>
    </location>
</feature>
<organism evidence="7 8">
    <name type="scientific">Mesocricetus auratus</name>
    <name type="common">Golden hamster</name>
    <dbReference type="NCBI Taxonomy" id="10036"/>
    <lineage>
        <taxon>Eukaryota</taxon>
        <taxon>Metazoa</taxon>
        <taxon>Chordata</taxon>
        <taxon>Craniata</taxon>
        <taxon>Vertebrata</taxon>
        <taxon>Euteleostomi</taxon>
        <taxon>Mammalia</taxon>
        <taxon>Eutheria</taxon>
        <taxon>Euarchontoglires</taxon>
        <taxon>Glires</taxon>
        <taxon>Rodentia</taxon>
        <taxon>Myomorpha</taxon>
        <taxon>Muroidea</taxon>
        <taxon>Cricetidae</taxon>
        <taxon>Cricetinae</taxon>
        <taxon>Mesocricetus</taxon>
    </lineage>
</organism>
<protein>
    <submittedName>
        <fullName evidence="8">Solute carrier family 22 member 19</fullName>
    </submittedName>
</protein>
<feature type="transmembrane region" description="Helical" evidence="5">
    <location>
        <begin position="378"/>
        <end position="400"/>
    </location>
</feature>
<dbReference type="GO" id="GO:0022857">
    <property type="term" value="F:transmembrane transporter activity"/>
    <property type="evidence" value="ECO:0007669"/>
    <property type="project" value="InterPro"/>
</dbReference>
<comment type="subcellular location">
    <subcellularLocation>
        <location evidence="1">Membrane</location>
        <topology evidence="1">Multi-pass membrane protein</topology>
    </subcellularLocation>
</comment>
<feature type="transmembrane region" description="Helical" evidence="5">
    <location>
        <begin position="178"/>
        <end position="198"/>
    </location>
</feature>
<dbReference type="Proteomes" id="UP000886700">
    <property type="component" value="Unplaced"/>
</dbReference>
<dbReference type="Gene3D" id="1.20.1250.20">
    <property type="entry name" value="MFS general substrate transporter like domains"/>
    <property type="match status" value="1"/>
</dbReference>
<keyword evidence="2 5" id="KW-0812">Transmembrane</keyword>
<dbReference type="KEGG" id="maua:101829652"/>
<feature type="domain" description="Major facilitator superfamily (MFS) profile" evidence="6">
    <location>
        <begin position="95"/>
        <end position="520"/>
    </location>
</feature>
<name>A0A1U7Q666_MESAU</name>
<feature type="transmembrane region" description="Helical" evidence="5">
    <location>
        <begin position="350"/>
        <end position="372"/>
    </location>
</feature>
<dbReference type="InterPro" id="IPR020846">
    <property type="entry name" value="MFS_dom"/>
</dbReference>
<feature type="transmembrane region" description="Helical" evidence="5">
    <location>
        <begin position="234"/>
        <end position="255"/>
    </location>
</feature>
<keyword evidence="4 5" id="KW-0472">Membrane</keyword>
<dbReference type="RefSeq" id="XP_005063942.1">
    <property type="nucleotide sequence ID" value="XM_005063885.4"/>
</dbReference>
<dbReference type="InterPro" id="IPR036259">
    <property type="entry name" value="MFS_trans_sf"/>
</dbReference>
<dbReference type="SUPFAM" id="SSF103473">
    <property type="entry name" value="MFS general substrate transporter"/>
    <property type="match status" value="1"/>
</dbReference>
<dbReference type="GeneID" id="101829652"/>
<evidence type="ECO:0000256" key="1">
    <source>
        <dbReference type="ARBA" id="ARBA00004141"/>
    </source>
</evidence>
<proteinExistence type="predicted"/>
<dbReference type="PANTHER" id="PTHR24064">
    <property type="entry name" value="SOLUTE CARRIER FAMILY 22 MEMBER"/>
    <property type="match status" value="1"/>
</dbReference>
<evidence type="ECO:0000256" key="3">
    <source>
        <dbReference type="ARBA" id="ARBA00022989"/>
    </source>
</evidence>
<dbReference type="STRING" id="10036.ENSMAUP00000013289"/>
<gene>
    <name evidence="8" type="primary">LOC101829652</name>
</gene>
<keyword evidence="3 5" id="KW-1133">Transmembrane helix</keyword>
<sequence length="552" mass="61578">MAFQDLLDQVGSLGRFQILQMTLIFICNVIVAPHSLLENFTAAAPSHRCWVSILDNDTFSDNKSGILSQDDLLRISIPLDSNLRPDKCHRFVQPQWHLLHLNGTFSGVAEPEIEPCVDGWVYDKSTFLSTIVTEWDLVCESQSLDSIVKFLFLTGMFVGNTLYGHLTDRFGRKLVFRCALVQLAVSETCAAFAPTFLIYCSLRFLAGISLSSLLTNSSLLTIEWIKPKFQATATALLLCAVAIGQLTLAGLAFAIQNWHHLQLVMSVPVFFLLIPTRWLSESARWLIVTNKPQKSLQELRRAAHMNGMKSSGDTLTMEVVISTMKEELETSQTKSSPWDLFRTPNMRKRMCLLSLVRFMTWVSVFGLMFNLQYLRTNAFLSVGLHGIISIPANLLGIFLLNHMGRRISQLFVISLFGISLLAIAFVPQEMQILRIVLTTLGGGFSFVSVCCVIVHSNELLPTTIRATALGIIGISGSSGAALSPLFMILVTYFDSLPWIIYGVFPIIGSLFVLLLPETKNQPLPDSIQDVENEGRISRQTKQKDAFIKVTQF</sequence>
<dbReference type="eggNOG" id="KOG0255">
    <property type="taxonomic scope" value="Eukaryota"/>
</dbReference>
<dbReference type="Pfam" id="PF07690">
    <property type="entry name" value="MFS_1"/>
    <property type="match status" value="1"/>
</dbReference>
<keyword evidence="7" id="KW-1185">Reference proteome</keyword>
<evidence type="ECO:0000259" key="6">
    <source>
        <dbReference type="PROSITE" id="PS50850"/>
    </source>
</evidence>
<dbReference type="OrthoDB" id="2544694at2759"/>
<dbReference type="GO" id="GO:0015711">
    <property type="term" value="P:organic anion transport"/>
    <property type="evidence" value="ECO:0007669"/>
    <property type="project" value="UniProtKB-ARBA"/>
</dbReference>
<accession>A0A1U7Q666</accession>
<evidence type="ECO:0000256" key="4">
    <source>
        <dbReference type="ARBA" id="ARBA00023136"/>
    </source>
</evidence>
<dbReference type="PROSITE" id="PS50850">
    <property type="entry name" value="MFS"/>
    <property type="match status" value="1"/>
</dbReference>
<evidence type="ECO:0000313" key="8">
    <source>
        <dbReference type="RefSeq" id="XP_005063942.1"/>
    </source>
</evidence>
<evidence type="ECO:0000256" key="2">
    <source>
        <dbReference type="ARBA" id="ARBA00022692"/>
    </source>
</evidence>
<feature type="transmembrane region" description="Helical" evidence="5">
    <location>
        <begin position="407"/>
        <end position="426"/>
    </location>
</feature>
<feature type="transmembrane region" description="Helical" evidence="5">
    <location>
        <begin position="466"/>
        <end position="492"/>
    </location>
</feature>
<evidence type="ECO:0000256" key="5">
    <source>
        <dbReference type="SAM" id="Phobius"/>
    </source>
</evidence>
<dbReference type="AlphaFoldDB" id="A0A1U7Q666"/>
<dbReference type="InterPro" id="IPR011701">
    <property type="entry name" value="MFS"/>
</dbReference>